<dbReference type="Gene3D" id="2.60.120.10">
    <property type="entry name" value="Jelly Rolls"/>
    <property type="match status" value="1"/>
</dbReference>
<dbReference type="PANTHER" id="PTHR40943:SF2">
    <property type="entry name" value="(S)-UREIDOGLYCINE AMINOHYDROLASE CUPIN DOMAIN-CONTAINING PROTEIN"/>
    <property type="match status" value="1"/>
</dbReference>
<dbReference type="EMBL" id="JBHTND010000038">
    <property type="protein sequence ID" value="MFD1303773.1"/>
    <property type="molecule type" value="Genomic_DNA"/>
</dbReference>
<proteinExistence type="predicted"/>
<comment type="caution">
    <text evidence="2">The sequence shown here is derived from an EMBL/GenBank/DDBJ whole genome shotgun (WGS) entry which is preliminary data.</text>
</comment>
<organism evidence="2 3">
    <name type="scientific">Methylobacterium marchantiae</name>
    <dbReference type="NCBI Taxonomy" id="600331"/>
    <lineage>
        <taxon>Bacteria</taxon>
        <taxon>Pseudomonadati</taxon>
        <taxon>Pseudomonadota</taxon>
        <taxon>Alphaproteobacteria</taxon>
        <taxon>Hyphomicrobiales</taxon>
        <taxon>Methylobacteriaceae</taxon>
        <taxon>Methylobacterium</taxon>
    </lineage>
</organism>
<dbReference type="SUPFAM" id="SSF51182">
    <property type="entry name" value="RmlC-like cupins"/>
    <property type="match status" value="1"/>
</dbReference>
<gene>
    <name evidence="2" type="ORF">ACFQ4G_19595</name>
</gene>
<dbReference type="RefSeq" id="WP_238208763.1">
    <property type="nucleotide sequence ID" value="NZ_JBHTND010000038.1"/>
</dbReference>
<dbReference type="InterPro" id="IPR014710">
    <property type="entry name" value="RmlC-like_jellyroll"/>
</dbReference>
<keyword evidence="3" id="KW-1185">Reference proteome</keyword>
<reference evidence="3" key="1">
    <citation type="journal article" date="2019" name="Int. J. Syst. Evol. Microbiol.">
        <title>The Global Catalogue of Microorganisms (GCM) 10K type strain sequencing project: providing services to taxonomists for standard genome sequencing and annotation.</title>
        <authorList>
            <consortium name="The Broad Institute Genomics Platform"/>
            <consortium name="The Broad Institute Genome Sequencing Center for Infectious Disease"/>
            <person name="Wu L."/>
            <person name="Ma J."/>
        </authorList>
    </citation>
    <scope>NUCLEOTIDE SEQUENCE [LARGE SCALE GENOMIC DNA]</scope>
    <source>
        <strain evidence="3">CCUG 56108</strain>
    </source>
</reference>
<dbReference type="Pfam" id="PF05899">
    <property type="entry name" value="Cupin_3"/>
    <property type="match status" value="1"/>
</dbReference>
<name>A0ABW3X2R9_9HYPH</name>
<sequence>MEIARLLHTFGGPMLALFGGIGVRSVGTLVTGIGSRTATVDFSDAPRPCKPYRPERERIVSGDPAQTVSFAYQSEDGHFLAGTWTCQPGKWHIEFAQNEFVHILEGVVVVTDGNGLAKTYRAGDAFVSPAGFAGTWDVRDPVRKYFTLGGPPG</sequence>
<evidence type="ECO:0000259" key="1">
    <source>
        <dbReference type="Pfam" id="PF05899"/>
    </source>
</evidence>
<evidence type="ECO:0000313" key="2">
    <source>
        <dbReference type="EMBL" id="MFD1303773.1"/>
    </source>
</evidence>
<dbReference type="PANTHER" id="PTHR40943">
    <property type="entry name" value="CYTOPLASMIC PROTEIN-RELATED"/>
    <property type="match status" value="1"/>
</dbReference>
<dbReference type="Proteomes" id="UP001597176">
    <property type="component" value="Unassembled WGS sequence"/>
</dbReference>
<feature type="domain" description="(S)-ureidoglycine aminohydrolase cupin" evidence="1">
    <location>
        <begin position="74"/>
        <end position="146"/>
    </location>
</feature>
<dbReference type="InterPro" id="IPR008579">
    <property type="entry name" value="UGlyAH_Cupin_dom"/>
</dbReference>
<protein>
    <submittedName>
        <fullName evidence="2">Cupin domain-containing protein</fullName>
    </submittedName>
</protein>
<evidence type="ECO:0000313" key="3">
    <source>
        <dbReference type="Proteomes" id="UP001597176"/>
    </source>
</evidence>
<dbReference type="InterPro" id="IPR011051">
    <property type="entry name" value="RmlC_Cupin_sf"/>
</dbReference>
<accession>A0ABW3X2R9</accession>
<dbReference type="CDD" id="cd02227">
    <property type="entry name" value="cupin_TM1112-like"/>
    <property type="match status" value="1"/>
</dbReference>